<protein>
    <submittedName>
        <fullName evidence="1">Uncharacterized protein</fullName>
    </submittedName>
</protein>
<keyword evidence="2" id="KW-1185">Reference proteome</keyword>
<dbReference type="EMBL" id="FNGO01000007">
    <property type="protein sequence ID" value="SDL68718.1"/>
    <property type="molecule type" value="Genomic_DNA"/>
</dbReference>
<sequence length="56" mass="6661">MNRGRYNIPAENNREVITLKKFCNDCRKDSQSCEMDPSSCLEKASIYRKYVRIKQE</sequence>
<evidence type="ECO:0000313" key="2">
    <source>
        <dbReference type="Proteomes" id="UP000199476"/>
    </source>
</evidence>
<evidence type="ECO:0000313" key="1">
    <source>
        <dbReference type="EMBL" id="SDL68718.1"/>
    </source>
</evidence>
<reference evidence="1 2" key="1">
    <citation type="submission" date="2016-10" db="EMBL/GenBank/DDBJ databases">
        <authorList>
            <person name="de Groot N.N."/>
        </authorList>
    </citation>
    <scope>NUCLEOTIDE SEQUENCE [LARGE SCALE GENOMIC DNA]</scope>
    <source>
        <strain evidence="1 2">SLAS-1</strain>
    </source>
</reference>
<accession>A0A1G9M3D7</accession>
<dbReference type="STRING" id="321763.SAMN04488692_10794"/>
<proteinExistence type="predicted"/>
<dbReference type="AlphaFoldDB" id="A0A1G9M3D7"/>
<name>A0A1G9M3D7_9FIRM</name>
<dbReference type="Proteomes" id="UP000199476">
    <property type="component" value="Unassembled WGS sequence"/>
</dbReference>
<gene>
    <name evidence="1" type="ORF">SAMN04488692_10794</name>
</gene>
<organism evidence="1 2">
    <name type="scientific">Halarsenatibacter silvermanii</name>
    <dbReference type="NCBI Taxonomy" id="321763"/>
    <lineage>
        <taxon>Bacteria</taxon>
        <taxon>Bacillati</taxon>
        <taxon>Bacillota</taxon>
        <taxon>Clostridia</taxon>
        <taxon>Halanaerobiales</taxon>
        <taxon>Halarsenatibacteraceae</taxon>
        <taxon>Halarsenatibacter</taxon>
    </lineage>
</organism>